<dbReference type="Proteomes" id="UP000035579">
    <property type="component" value="Chromosome"/>
</dbReference>
<reference evidence="2 3" key="1">
    <citation type="submission" date="2015-05" db="EMBL/GenBank/DDBJ databases">
        <title>Genome assembly of Archangium gephyra DSM 2261.</title>
        <authorList>
            <person name="Sharma G."/>
            <person name="Subramanian S."/>
        </authorList>
    </citation>
    <scope>NUCLEOTIDE SEQUENCE [LARGE SCALE GENOMIC DNA]</scope>
    <source>
        <strain evidence="2 3">DSM 2261</strain>
    </source>
</reference>
<organism evidence="2 3">
    <name type="scientific">Archangium gephyra</name>
    <dbReference type="NCBI Taxonomy" id="48"/>
    <lineage>
        <taxon>Bacteria</taxon>
        <taxon>Pseudomonadati</taxon>
        <taxon>Myxococcota</taxon>
        <taxon>Myxococcia</taxon>
        <taxon>Myxococcales</taxon>
        <taxon>Cystobacterineae</taxon>
        <taxon>Archangiaceae</taxon>
        <taxon>Archangium</taxon>
    </lineage>
</organism>
<feature type="region of interest" description="Disordered" evidence="1">
    <location>
        <begin position="1"/>
        <end position="26"/>
    </location>
</feature>
<dbReference type="Pfam" id="PF12639">
    <property type="entry name" value="Colicin-DNase"/>
    <property type="match status" value="1"/>
</dbReference>
<evidence type="ECO:0000256" key="1">
    <source>
        <dbReference type="SAM" id="MobiDB-lite"/>
    </source>
</evidence>
<keyword evidence="2" id="KW-0449">Lipoprotein</keyword>
<accession>A0AAC8Q6F9</accession>
<dbReference type="AlphaFoldDB" id="A0AAC8Q6F9"/>
<proteinExistence type="predicted"/>
<gene>
    <name evidence="2" type="ORF">AA314_03027</name>
</gene>
<sequence>MLCGRPFQTSSSLDAHRSEKQKRNKPDAEVHVLVSLLIHTMSTSRGGMAWLPVVLLLVMACATNDGRRVRNESGEDTLPAASCEAANTPQVFLDDGQGRLFALPPLPRHAAVEVSQARFELAMARLAAGLSTPPRPLLPRLTLSWAPPLSSGEQAALVSDYRNWCTRRPGDCLSSPEEEFFLGPDEKVDMALSFAMDGVWAGAHAAVQDFLDPAQLYTAVVTSLTAYLTLLVLPEPVSKVIVITLTAWMVAYLGMDTVKSLLDGWRQMRAEALRAHSFAQLRAAGERFGALIGTQTARVLVMLATMALGSSSHAAMMRPPGPGLPALAELKAGASFLVLLRARTIALSEAGIIASFAPNALAMVSTGDDGGPRRDDEASQLAAPGSDKHRLQSVESWRKPQFTEDGRIIPYKGSRSPAEPITNLGRNRAGQAVTDGQRTIRFDENGFPEFKTKFEALLDDIHIGSRSRPGHYRAANQKLLKAIEEDPTLARELGLSRSSIESLKTSVRAPDGYAWHHHQDVGRMQLVPDGDHLLANSHTGGMAIWGGGR</sequence>
<dbReference type="EMBL" id="CP011509">
    <property type="protein sequence ID" value="AKJ01401.1"/>
    <property type="molecule type" value="Genomic_DNA"/>
</dbReference>
<evidence type="ECO:0000313" key="2">
    <source>
        <dbReference type="EMBL" id="AKJ01401.1"/>
    </source>
</evidence>
<evidence type="ECO:0000313" key="3">
    <source>
        <dbReference type="Proteomes" id="UP000035579"/>
    </source>
</evidence>
<name>A0AAC8Q6F9_9BACT</name>
<protein>
    <submittedName>
        <fullName evidence="2">Lipoprotein</fullName>
    </submittedName>
</protein>
<dbReference type="KEGG" id="age:AA314_03027"/>
<feature type="region of interest" description="Disordered" evidence="1">
    <location>
        <begin position="366"/>
        <end position="394"/>
    </location>
</feature>